<dbReference type="Pfam" id="PF01553">
    <property type="entry name" value="Acyltransferase"/>
    <property type="match status" value="1"/>
</dbReference>
<dbReference type="EMBL" id="DVOF01000177">
    <property type="protein sequence ID" value="HIV03129.1"/>
    <property type="molecule type" value="Genomic_DNA"/>
</dbReference>
<comment type="catalytic activity">
    <reaction evidence="4">
        <text>a 1-acyl-sn-glycero-3-phosphate + an acyl-CoA = a 1,2-diacyl-sn-glycero-3-phosphate + CoA</text>
        <dbReference type="Rhea" id="RHEA:19709"/>
        <dbReference type="ChEBI" id="CHEBI:57287"/>
        <dbReference type="ChEBI" id="CHEBI:57970"/>
        <dbReference type="ChEBI" id="CHEBI:58342"/>
        <dbReference type="ChEBI" id="CHEBI:58608"/>
        <dbReference type="EC" id="2.3.1.51"/>
    </reaction>
</comment>
<comment type="caution">
    <text evidence="6">The sequence shown here is derived from an EMBL/GenBank/DDBJ whole genome shotgun (WGS) entry which is preliminary data.</text>
</comment>
<sequence length="205" mass="23021">MFYSVIKVIAMIVFAPFLPRKVIGKENVPAEGGFVLAMNHRSNLDVIVGGLSCPRQLHFMAKKELFENRLLGWLCRKLNAFPLDRKGNDLKAIKTALSLLKSGKVLGIFPEGTRVRRGEDVAAKAGVSMLALRARVPVVPAVIVGEYKLFHRVYVIFGKPVSLKQYYDAKLSNEQLQQISEEILEEIKKMDADTKKRLAKGEKLR</sequence>
<accession>A0A9D1T087</accession>
<dbReference type="PANTHER" id="PTHR10434:SF11">
    <property type="entry name" value="1-ACYL-SN-GLYCEROL-3-PHOSPHATE ACYLTRANSFERASE"/>
    <property type="match status" value="1"/>
</dbReference>
<evidence type="ECO:0000256" key="3">
    <source>
        <dbReference type="ARBA" id="ARBA00023315"/>
    </source>
</evidence>
<comment type="similarity">
    <text evidence="1 4">Belongs to the 1-acyl-sn-glycerol-3-phosphate acyltransferase family.</text>
</comment>
<dbReference type="CDD" id="cd07989">
    <property type="entry name" value="LPLAT_AGPAT-like"/>
    <property type="match status" value="1"/>
</dbReference>
<reference evidence="6" key="1">
    <citation type="submission" date="2020-10" db="EMBL/GenBank/DDBJ databases">
        <authorList>
            <person name="Gilroy R."/>
        </authorList>
    </citation>
    <scope>NUCLEOTIDE SEQUENCE</scope>
    <source>
        <strain evidence="6">4920</strain>
    </source>
</reference>
<name>A0A9D1T087_9FIRM</name>
<dbReference type="InterPro" id="IPR002123">
    <property type="entry name" value="Plipid/glycerol_acylTrfase"/>
</dbReference>
<reference evidence="6" key="2">
    <citation type="journal article" date="2021" name="PeerJ">
        <title>Extensive microbial diversity within the chicken gut microbiome revealed by metagenomics and culture.</title>
        <authorList>
            <person name="Gilroy R."/>
            <person name="Ravi A."/>
            <person name="Getino M."/>
            <person name="Pursley I."/>
            <person name="Horton D.L."/>
            <person name="Alikhan N.F."/>
            <person name="Baker D."/>
            <person name="Gharbi K."/>
            <person name="Hall N."/>
            <person name="Watson M."/>
            <person name="Adriaenssens E.M."/>
            <person name="Foster-Nyarko E."/>
            <person name="Jarju S."/>
            <person name="Secka A."/>
            <person name="Antonio M."/>
            <person name="Oren A."/>
            <person name="Chaudhuri R.R."/>
            <person name="La Ragione R."/>
            <person name="Hildebrand F."/>
            <person name="Pallen M.J."/>
        </authorList>
    </citation>
    <scope>NUCLEOTIDE SEQUENCE</scope>
    <source>
        <strain evidence="6">4920</strain>
    </source>
</reference>
<keyword evidence="4" id="KW-1208">Phospholipid metabolism</keyword>
<dbReference type="EC" id="2.3.1.51" evidence="4"/>
<gene>
    <name evidence="6" type="ORF">IAC74_06100</name>
</gene>
<protein>
    <recommendedName>
        <fullName evidence="4">1-acyl-sn-glycerol-3-phosphate acyltransferase</fullName>
        <ecNumber evidence="4">2.3.1.51</ecNumber>
    </recommendedName>
</protein>
<dbReference type="GO" id="GO:0016020">
    <property type="term" value="C:membrane"/>
    <property type="evidence" value="ECO:0007669"/>
    <property type="project" value="InterPro"/>
</dbReference>
<evidence type="ECO:0000256" key="1">
    <source>
        <dbReference type="ARBA" id="ARBA00008655"/>
    </source>
</evidence>
<dbReference type="Proteomes" id="UP000886743">
    <property type="component" value="Unassembled WGS sequence"/>
</dbReference>
<dbReference type="GO" id="GO:0006654">
    <property type="term" value="P:phosphatidic acid biosynthetic process"/>
    <property type="evidence" value="ECO:0007669"/>
    <property type="project" value="TreeGrafter"/>
</dbReference>
<dbReference type="GO" id="GO:0003841">
    <property type="term" value="F:1-acylglycerol-3-phosphate O-acyltransferase activity"/>
    <property type="evidence" value="ECO:0007669"/>
    <property type="project" value="UniProtKB-UniRule"/>
</dbReference>
<feature type="domain" description="Phospholipid/glycerol acyltransferase" evidence="5">
    <location>
        <begin position="34"/>
        <end position="146"/>
    </location>
</feature>
<dbReference type="SUPFAM" id="SSF69593">
    <property type="entry name" value="Glycerol-3-phosphate (1)-acyltransferase"/>
    <property type="match status" value="1"/>
</dbReference>
<dbReference type="InterPro" id="IPR004552">
    <property type="entry name" value="AGP_acyltrans"/>
</dbReference>
<keyword evidence="4" id="KW-0443">Lipid metabolism</keyword>
<evidence type="ECO:0000259" key="5">
    <source>
        <dbReference type="SMART" id="SM00563"/>
    </source>
</evidence>
<dbReference type="PANTHER" id="PTHR10434">
    <property type="entry name" value="1-ACYL-SN-GLYCEROL-3-PHOSPHATE ACYLTRANSFERASE"/>
    <property type="match status" value="1"/>
</dbReference>
<keyword evidence="2 4" id="KW-0808">Transferase</keyword>
<evidence type="ECO:0000256" key="2">
    <source>
        <dbReference type="ARBA" id="ARBA00022679"/>
    </source>
</evidence>
<proteinExistence type="inferred from homology"/>
<keyword evidence="4" id="KW-0444">Lipid biosynthesis</keyword>
<organism evidence="6 7">
    <name type="scientific">Candidatus Aphodoplasma excrementigallinarum</name>
    <dbReference type="NCBI Taxonomy" id="2840673"/>
    <lineage>
        <taxon>Bacteria</taxon>
        <taxon>Bacillati</taxon>
        <taxon>Bacillota</taxon>
        <taxon>Clostridia</taxon>
        <taxon>Eubacteriales</taxon>
        <taxon>Candidatus Aphodoplasma</taxon>
    </lineage>
</organism>
<dbReference type="AlphaFoldDB" id="A0A9D1T087"/>
<keyword evidence="3 4" id="KW-0012">Acyltransferase</keyword>
<evidence type="ECO:0000313" key="7">
    <source>
        <dbReference type="Proteomes" id="UP000886743"/>
    </source>
</evidence>
<evidence type="ECO:0000313" key="6">
    <source>
        <dbReference type="EMBL" id="HIV03129.1"/>
    </source>
</evidence>
<evidence type="ECO:0000256" key="4">
    <source>
        <dbReference type="RuleBase" id="RU361267"/>
    </source>
</evidence>
<dbReference type="NCBIfam" id="TIGR00530">
    <property type="entry name" value="AGP_acyltrn"/>
    <property type="match status" value="1"/>
</dbReference>
<comment type="domain">
    <text evidence="4">The HXXXXD motif is essential for acyltransferase activity and may constitute the binding site for the phosphate moiety of the glycerol-3-phosphate.</text>
</comment>
<dbReference type="SMART" id="SM00563">
    <property type="entry name" value="PlsC"/>
    <property type="match status" value="1"/>
</dbReference>
<keyword evidence="4" id="KW-0594">Phospholipid biosynthesis</keyword>